<sequence length="294" mass="31780">MSEALFTDSLPPADATAVPTSLLHLHRASSSLITGWTALGDDRYTVTAQWPTPTSSAPFDPLTLTNTVRQACLLVAHAEQGVPLTHKTLMDAMDVRVAPGFRVPHDSRARLLVGVRSHRTGARSRKTDFRIQVDHEMAAEASLAFSWASPPAYRRLRGTRLNVDWAGIAVDPAVPAEVAGCAGTSRIALSAGDRPGRWLLRTDTADPVLYDHPVDHVPGLALIEASYQAAHASTGSEAASLRRMTSVFRRYVEFGVPCRLEAAPEAAGIRVTGVQEGEEAFTVFFAHDRNSRIP</sequence>
<feature type="domain" description="A-factor biosynthesis hotdog" evidence="1">
    <location>
        <begin position="24"/>
        <end position="141"/>
    </location>
</feature>
<accession>A0ABW0AIP8</accession>
<dbReference type="NCBIfam" id="NF041195">
    <property type="entry name" value="ScbA_BarX_GamBu"/>
    <property type="match status" value="1"/>
</dbReference>
<evidence type="ECO:0000259" key="1">
    <source>
        <dbReference type="Pfam" id="PF03756"/>
    </source>
</evidence>
<dbReference type="Proteomes" id="UP001596160">
    <property type="component" value="Unassembled WGS sequence"/>
</dbReference>
<keyword evidence="3" id="KW-1185">Reference proteome</keyword>
<dbReference type="RefSeq" id="WP_344477813.1">
    <property type="nucleotide sequence ID" value="NZ_BAAASB010000008.1"/>
</dbReference>
<protein>
    <submittedName>
        <fullName evidence="2">ScbA/BarX family gamma-butyrolactone biosynthesis protein</fullName>
    </submittedName>
</protein>
<dbReference type="Pfam" id="PF03756">
    <property type="entry name" value="AfsA"/>
    <property type="match status" value="2"/>
</dbReference>
<comment type="caution">
    <text evidence="2">The sequence shown here is derived from an EMBL/GenBank/DDBJ whole genome shotgun (WGS) entry which is preliminary data.</text>
</comment>
<proteinExistence type="predicted"/>
<evidence type="ECO:0000313" key="3">
    <source>
        <dbReference type="Proteomes" id="UP001596160"/>
    </source>
</evidence>
<name>A0ABW0AIP8_9ACTN</name>
<organism evidence="2 3">
    <name type="scientific">Streptomyces amakusaensis</name>
    <dbReference type="NCBI Taxonomy" id="67271"/>
    <lineage>
        <taxon>Bacteria</taxon>
        <taxon>Bacillati</taxon>
        <taxon>Actinomycetota</taxon>
        <taxon>Actinomycetes</taxon>
        <taxon>Kitasatosporales</taxon>
        <taxon>Streptomycetaceae</taxon>
        <taxon>Streptomyces</taxon>
    </lineage>
</organism>
<dbReference type="InterPro" id="IPR005509">
    <property type="entry name" value="AfsA_hotdog_dom"/>
</dbReference>
<dbReference type="InterPro" id="IPR047757">
    <property type="entry name" value="AfsA-like"/>
</dbReference>
<gene>
    <name evidence="2" type="ORF">ACFPRH_10050</name>
</gene>
<dbReference type="EMBL" id="JBHSKP010000005">
    <property type="protein sequence ID" value="MFC5152075.1"/>
    <property type="molecule type" value="Genomic_DNA"/>
</dbReference>
<reference evidence="3" key="1">
    <citation type="journal article" date="2019" name="Int. J. Syst. Evol. Microbiol.">
        <title>The Global Catalogue of Microorganisms (GCM) 10K type strain sequencing project: providing services to taxonomists for standard genome sequencing and annotation.</title>
        <authorList>
            <consortium name="The Broad Institute Genomics Platform"/>
            <consortium name="The Broad Institute Genome Sequencing Center for Infectious Disease"/>
            <person name="Wu L."/>
            <person name="Ma J."/>
        </authorList>
    </citation>
    <scope>NUCLEOTIDE SEQUENCE [LARGE SCALE GENOMIC DNA]</scope>
    <source>
        <strain evidence="3">PCU 266</strain>
    </source>
</reference>
<feature type="domain" description="A-factor biosynthesis hotdog" evidence="1">
    <location>
        <begin position="197"/>
        <end position="272"/>
    </location>
</feature>
<evidence type="ECO:0000313" key="2">
    <source>
        <dbReference type="EMBL" id="MFC5152075.1"/>
    </source>
</evidence>